<keyword evidence="1" id="KW-0472">Membrane</keyword>
<accession>A0ABV7ER85</accession>
<keyword evidence="1" id="KW-0812">Transmembrane</keyword>
<evidence type="ECO:0000256" key="1">
    <source>
        <dbReference type="SAM" id="Phobius"/>
    </source>
</evidence>
<dbReference type="EMBL" id="JBHRSS010000003">
    <property type="protein sequence ID" value="MFC3103996.1"/>
    <property type="molecule type" value="Genomic_DNA"/>
</dbReference>
<reference evidence="3" key="1">
    <citation type="journal article" date="2019" name="Int. J. Syst. Evol. Microbiol.">
        <title>The Global Catalogue of Microorganisms (GCM) 10K type strain sequencing project: providing services to taxonomists for standard genome sequencing and annotation.</title>
        <authorList>
            <consortium name="The Broad Institute Genomics Platform"/>
            <consortium name="The Broad Institute Genome Sequencing Center for Infectious Disease"/>
            <person name="Wu L."/>
            <person name="Ma J."/>
        </authorList>
    </citation>
    <scope>NUCLEOTIDE SEQUENCE [LARGE SCALE GENOMIC DNA]</scope>
    <source>
        <strain evidence="3">KCTC 52640</strain>
    </source>
</reference>
<evidence type="ECO:0000313" key="2">
    <source>
        <dbReference type="EMBL" id="MFC3103996.1"/>
    </source>
</evidence>
<dbReference type="RefSeq" id="WP_380688559.1">
    <property type="nucleotide sequence ID" value="NZ_JBHRSS010000003.1"/>
</dbReference>
<sequence>MDVILEVLGIIVWPLTVIVIVLILRKPIGDTIRSSKKFKFKDVEIQFDSEARQLREEIEREIPEQEKRVVRLKTEDSDIRFSRARIPPDQRIFVAWQRIEQATNELIERHGLATKSSVSLEKAAKKLLQAGVLDRSSASALEDVAAFRNKAVHYGQSSISQEVADSIEAVANRLTAYFEIL</sequence>
<keyword evidence="1" id="KW-1133">Transmembrane helix</keyword>
<keyword evidence="3" id="KW-1185">Reference proteome</keyword>
<comment type="caution">
    <text evidence="2">The sequence shown here is derived from an EMBL/GenBank/DDBJ whole genome shotgun (WGS) entry which is preliminary data.</text>
</comment>
<protein>
    <recommendedName>
        <fullName evidence="4">DUF4145 domain-containing protein</fullName>
    </recommendedName>
</protein>
<dbReference type="Proteomes" id="UP001595462">
    <property type="component" value="Unassembled WGS sequence"/>
</dbReference>
<evidence type="ECO:0008006" key="4">
    <source>
        <dbReference type="Google" id="ProtNLM"/>
    </source>
</evidence>
<dbReference type="InterPro" id="IPR037038">
    <property type="entry name" value="HepT-like_sf"/>
</dbReference>
<proteinExistence type="predicted"/>
<organism evidence="2 3">
    <name type="scientific">Salinisphaera aquimarina</name>
    <dbReference type="NCBI Taxonomy" id="2094031"/>
    <lineage>
        <taxon>Bacteria</taxon>
        <taxon>Pseudomonadati</taxon>
        <taxon>Pseudomonadota</taxon>
        <taxon>Gammaproteobacteria</taxon>
        <taxon>Salinisphaerales</taxon>
        <taxon>Salinisphaeraceae</taxon>
        <taxon>Salinisphaera</taxon>
    </lineage>
</organism>
<evidence type="ECO:0000313" key="3">
    <source>
        <dbReference type="Proteomes" id="UP001595462"/>
    </source>
</evidence>
<dbReference type="Gene3D" id="1.20.120.580">
    <property type="entry name" value="bsu32300-like"/>
    <property type="match status" value="1"/>
</dbReference>
<gene>
    <name evidence="2" type="ORF">ACFOSU_08835</name>
</gene>
<feature type="transmembrane region" description="Helical" evidence="1">
    <location>
        <begin position="6"/>
        <end position="24"/>
    </location>
</feature>
<name>A0ABV7ER85_9GAMM</name>